<accession>A0ABD6EL88</accession>
<name>A0ABD6EL88_9BILA</name>
<dbReference type="EMBL" id="JBGFUD010002560">
    <property type="protein sequence ID" value="MFH4977728.1"/>
    <property type="molecule type" value="Genomic_DNA"/>
</dbReference>
<protein>
    <submittedName>
        <fullName evidence="1">Uncharacterized protein</fullName>
    </submittedName>
</protein>
<sequence length="110" mass="12698">MVWITACKEVAKKRCRAEKPDLEEKPKVFEKRNLFQILPGITLKKITNNIVGPEKIVNYEVKWTIESKSCDSCDRSRVATKPMRKSLIVSFSCYFPFLKLSAEKRAAKSE</sequence>
<keyword evidence="2" id="KW-1185">Reference proteome</keyword>
<comment type="caution">
    <text evidence="1">The sequence shown here is derived from an EMBL/GenBank/DDBJ whole genome shotgun (WGS) entry which is preliminary data.</text>
</comment>
<evidence type="ECO:0000313" key="2">
    <source>
        <dbReference type="Proteomes" id="UP001608902"/>
    </source>
</evidence>
<proteinExistence type="predicted"/>
<dbReference type="Proteomes" id="UP001608902">
    <property type="component" value="Unassembled WGS sequence"/>
</dbReference>
<gene>
    <name evidence="1" type="ORF">AB6A40_004437</name>
</gene>
<dbReference type="AlphaFoldDB" id="A0ABD6EL88"/>
<evidence type="ECO:0000313" key="1">
    <source>
        <dbReference type="EMBL" id="MFH4977728.1"/>
    </source>
</evidence>
<organism evidence="1 2">
    <name type="scientific">Gnathostoma spinigerum</name>
    <dbReference type="NCBI Taxonomy" id="75299"/>
    <lineage>
        <taxon>Eukaryota</taxon>
        <taxon>Metazoa</taxon>
        <taxon>Ecdysozoa</taxon>
        <taxon>Nematoda</taxon>
        <taxon>Chromadorea</taxon>
        <taxon>Rhabditida</taxon>
        <taxon>Spirurina</taxon>
        <taxon>Gnathostomatomorpha</taxon>
        <taxon>Gnathostomatoidea</taxon>
        <taxon>Gnathostomatidae</taxon>
        <taxon>Gnathostoma</taxon>
    </lineage>
</organism>
<reference evidence="1 2" key="1">
    <citation type="submission" date="2024-08" db="EMBL/GenBank/DDBJ databases">
        <title>Gnathostoma spinigerum genome.</title>
        <authorList>
            <person name="Gonzalez-Bertolin B."/>
            <person name="Monzon S."/>
            <person name="Zaballos A."/>
            <person name="Jimenez P."/>
            <person name="Dekumyoy P."/>
            <person name="Varona S."/>
            <person name="Cuesta I."/>
            <person name="Sumanam S."/>
            <person name="Adisakwattana P."/>
            <person name="Gasser R.B."/>
            <person name="Hernandez-Gonzalez A."/>
            <person name="Young N.D."/>
            <person name="Perteguer M.J."/>
        </authorList>
    </citation>
    <scope>NUCLEOTIDE SEQUENCE [LARGE SCALE GENOMIC DNA]</scope>
    <source>
        <strain evidence="1">AL3</strain>
        <tissue evidence="1">Liver</tissue>
    </source>
</reference>